<protein>
    <submittedName>
        <fullName evidence="2">Uncharacterized protein</fullName>
    </submittedName>
</protein>
<dbReference type="AlphaFoldDB" id="A0A1E3JZQ5"/>
<evidence type="ECO:0000313" key="3">
    <source>
        <dbReference type="Proteomes" id="UP000094819"/>
    </source>
</evidence>
<dbReference type="OrthoDB" id="4085451at2759"/>
<dbReference type="EMBL" id="AWGH01000003">
    <property type="protein sequence ID" value="ODO06253.1"/>
    <property type="molecule type" value="Genomic_DNA"/>
</dbReference>
<evidence type="ECO:0000256" key="1">
    <source>
        <dbReference type="SAM" id="MobiDB-lite"/>
    </source>
</evidence>
<dbReference type="Proteomes" id="UP000094819">
    <property type="component" value="Unassembled WGS sequence"/>
</dbReference>
<proteinExistence type="predicted"/>
<name>A0A1E3JZQ5_9TREE</name>
<dbReference type="RefSeq" id="XP_019034353.1">
    <property type="nucleotide sequence ID" value="XM_019173648.1"/>
</dbReference>
<organism evidence="2 3">
    <name type="scientific">Cryptococcus wingfieldii CBS 7118</name>
    <dbReference type="NCBI Taxonomy" id="1295528"/>
    <lineage>
        <taxon>Eukaryota</taxon>
        <taxon>Fungi</taxon>
        <taxon>Dikarya</taxon>
        <taxon>Basidiomycota</taxon>
        <taxon>Agaricomycotina</taxon>
        <taxon>Tremellomycetes</taxon>
        <taxon>Tremellales</taxon>
        <taxon>Cryptococcaceae</taxon>
        <taxon>Cryptococcus</taxon>
    </lineage>
</organism>
<reference evidence="2 3" key="1">
    <citation type="submission" date="2016-06" db="EMBL/GenBank/DDBJ databases">
        <title>Evolution of pathogenesis and genome organization in the Tremellales.</title>
        <authorList>
            <person name="Cuomo C."/>
            <person name="Litvintseva A."/>
            <person name="Heitman J."/>
            <person name="Chen Y."/>
            <person name="Sun S."/>
            <person name="Springer D."/>
            <person name="Dromer F."/>
            <person name="Young S."/>
            <person name="Zeng Q."/>
            <person name="Chapman S."/>
            <person name="Gujja S."/>
            <person name="Saif S."/>
            <person name="Birren B."/>
        </authorList>
    </citation>
    <scope>NUCLEOTIDE SEQUENCE [LARGE SCALE GENOMIC DNA]</scope>
    <source>
        <strain evidence="2 3">CBS 7118</strain>
    </source>
</reference>
<dbReference type="GeneID" id="30190698"/>
<keyword evidence="3" id="KW-1185">Reference proteome</keyword>
<feature type="region of interest" description="Disordered" evidence="1">
    <location>
        <begin position="1"/>
        <end position="70"/>
    </location>
</feature>
<gene>
    <name evidence="2" type="ORF">L198_01485</name>
</gene>
<sequence length="208" mass="23064">MGSSSSKGIRKLPKSALPQSARGQRVPLPQQAPPPPIEEQPEEESSGPIDYSRLKEEINRGQSAKGTAIDFSGEKDDALQRDAMDPQFLQNLHKLGPVEIKEAGKFIPADFQRTLSSRKDIYTSSSQLAPPGHLTLPFLVNLLDKLKTLPPGADPTPIYKQFGVEKEKMDVLRKWVNSVSVEDEDYVTVDEGNEIREMKSVWIGGLKK</sequence>
<accession>A0A1E3JZQ5</accession>
<comment type="caution">
    <text evidence="2">The sequence shown here is derived from an EMBL/GenBank/DDBJ whole genome shotgun (WGS) entry which is preliminary data.</text>
</comment>
<evidence type="ECO:0000313" key="2">
    <source>
        <dbReference type="EMBL" id="ODO06253.1"/>
    </source>
</evidence>